<evidence type="ECO:0000313" key="2">
    <source>
        <dbReference type="Proteomes" id="UP001168990"/>
    </source>
</evidence>
<sequence length="223" mass="26128">LVFKMSKIPGLLMETIVRSIAMYGVETWGWQKVDWLKKTQARYCKYALGVAMNTPRYIWRREIGVKGVEYTARERAGRYIRDVMAMDKERWPKICLREEMTGIMNGKATKWGKSMREGIEGSKNRGLCEAIWSGQEGDGVQKKIREELEEWWEQECKKEEEKIEKSTYNTIYKEITAGAVGNEYLNSKGVNMEDRESYENPWIRSDNWSEIGRNLRSNTRVAL</sequence>
<keyword evidence="2" id="KW-1185">Reference proteome</keyword>
<evidence type="ECO:0008006" key="3">
    <source>
        <dbReference type="Google" id="ProtNLM"/>
    </source>
</evidence>
<dbReference type="EMBL" id="JAQQBS010001912">
    <property type="protein sequence ID" value="KAK0156942.1"/>
    <property type="molecule type" value="Genomic_DNA"/>
</dbReference>
<dbReference type="AlphaFoldDB" id="A0AA39C2V9"/>
<reference evidence="1" key="1">
    <citation type="journal article" date="2023" name="bioRxiv">
        <title>Scaffold-level genome assemblies of two parasitoid biocontrol wasps reveal the parthenogenesis mechanism and an associated novel virus.</title>
        <authorList>
            <person name="Inwood S."/>
            <person name="Skelly J."/>
            <person name="Guhlin J."/>
            <person name="Harrop T."/>
            <person name="Goldson S."/>
            <person name="Dearden P."/>
        </authorList>
    </citation>
    <scope>NUCLEOTIDE SEQUENCE</scope>
    <source>
        <strain evidence="1">Irish</strain>
        <tissue evidence="1">Whole body</tissue>
    </source>
</reference>
<evidence type="ECO:0000313" key="1">
    <source>
        <dbReference type="EMBL" id="KAK0156942.1"/>
    </source>
</evidence>
<name>A0AA39C2V9_9HYME</name>
<feature type="non-terminal residue" evidence="1">
    <location>
        <position position="1"/>
    </location>
</feature>
<protein>
    <recommendedName>
        <fullName evidence="3">Endonuclease-reverse transcriptase</fullName>
    </recommendedName>
</protein>
<organism evidence="1 2">
    <name type="scientific">Microctonus aethiopoides</name>
    <dbReference type="NCBI Taxonomy" id="144406"/>
    <lineage>
        <taxon>Eukaryota</taxon>
        <taxon>Metazoa</taxon>
        <taxon>Ecdysozoa</taxon>
        <taxon>Arthropoda</taxon>
        <taxon>Hexapoda</taxon>
        <taxon>Insecta</taxon>
        <taxon>Pterygota</taxon>
        <taxon>Neoptera</taxon>
        <taxon>Endopterygota</taxon>
        <taxon>Hymenoptera</taxon>
        <taxon>Apocrita</taxon>
        <taxon>Ichneumonoidea</taxon>
        <taxon>Braconidae</taxon>
        <taxon>Euphorinae</taxon>
        <taxon>Microctonus</taxon>
    </lineage>
</organism>
<accession>A0AA39C2V9</accession>
<feature type="non-terminal residue" evidence="1">
    <location>
        <position position="223"/>
    </location>
</feature>
<gene>
    <name evidence="1" type="ORF">PV328_012094</name>
</gene>
<reference evidence="1" key="2">
    <citation type="submission" date="2023-03" db="EMBL/GenBank/DDBJ databases">
        <authorList>
            <person name="Inwood S.N."/>
            <person name="Skelly J.G."/>
            <person name="Guhlin J."/>
            <person name="Harrop T.W.R."/>
            <person name="Goldson S.G."/>
            <person name="Dearden P.K."/>
        </authorList>
    </citation>
    <scope>NUCLEOTIDE SEQUENCE</scope>
    <source>
        <strain evidence="1">Irish</strain>
        <tissue evidence="1">Whole body</tissue>
    </source>
</reference>
<dbReference type="Proteomes" id="UP001168990">
    <property type="component" value="Unassembled WGS sequence"/>
</dbReference>
<proteinExistence type="predicted"/>
<comment type="caution">
    <text evidence="1">The sequence shown here is derived from an EMBL/GenBank/DDBJ whole genome shotgun (WGS) entry which is preliminary data.</text>
</comment>